<dbReference type="Pfam" id="PF00294">
    <property type="entry name" value="PfkB"/>
    <property type="match status" value="1"/>
</dbReference>
<keyword evidence="3 5" id="KW-0418">Kinase</keyword>
<evidence type="ECO:0000313" key="5">
    <source>
        <dbReference type="EMBL" id="AMP98573.1"/>
    </source>
</evidence>
<evidence type="ECO:0000256" key="2">
    <source>
        <dbReference type="ARBA" id="ARBA00022679"/>
    </source>
</evidence>
<dbReference type="EMBL" id="CP014504">
    <property type="protein sequence ID" value="AMP98573.1"/>
    <property type="molecule type" value="Genomic_DNA"/>
</dbReference>
<organism evidence="5 6">
    <name type="scientific">Pedobacter cryoconitis</name>
    <dbReference type="NCBI Taxonomy" id="188932"/>
    <lineage>
        <taxon>Bacteria</taxon>
        <taxon>Pseudomonadati</taxon>
        <taxon>Bacteroidota</taxon>
        <taxon>Sphingobacteriia</taxon>
        <taxon>Sphingobacteriales</taxon>
        <taxon>Sphingobacteriaceae</taxon>
        <taxon>Pedobacter</taxon>
    </lineage>
</organism>
<keyword evidence="2" id="KW-0808">Transferase</keyword>
<dbReference type="SUPFAM" id="SSF53613">
    <property type="entry name" value="Ribokinase-like"/>
    <property type="match status" value="1"/>
</dbReference>
<accession>A0A127VB55</accession>
<dbReference type="KEGG" id="pcm:AY601_1658"/>
<evidence type="ECO:0000256" key="3">
    <source>
        <dbReference type="ARBA" id="ARBA00022777"/>
    </source>
</evidence>
<sequence>MLKKVLCFGELLLRICPDPAGKWLNSNLIPAYIGGAELNVATALALWDIPSAYLTALPDNEMSKQIKTYLEEKRIDTTRFLDEGDRIGLYYLAMGTDMKNAEVIYDRQHSSFSGLKKHAIDWEQIFEGIGWFHFSAICPAINKEIAEVCKEALLVAEKMGISVSLDLNYRQKLWKYGKAPVEIMKNLAVYCRLIMGNIWAAELMLGIPKADDFMLKHKDFCIQQAEKTSLAIQQDFPACEAVANTFRFDHGEGIQYYTTLYTKNQLYSSKEYNAEKVINKVGSGDCYMAGLIYGFYQNHPAQEIVEFATAAAYYKLFTPGDSTAMNVAQITAHLNQSL</sequence>
<dbReference type="InterPro" id="IPR052700">
    <property type="entry name" value="Carb_kinase_PfkB-like"/>
</dbReference>
<dbReference type="PANTHER" id="PTHR43320:SF2">
    <property type="entry name" value="2-DEHYDRO-3-DEOXYGLUCONOKINASE_2-DEHYDRO-3-DEOXYGALACTONOKINASE"/>
    <property type="match status" value="1"/>
</dbReference>
<evidence type="ECO:0000256" key="1">
    <source>
        <dbReference type="ARBA" id="ARBA00010688"/>
    </source>
</evidence>
<proteinExistence type="inferred from homology"/>
<dbReference type="CDD" id="cd01166">
    <property type="entry name" value="KdgK"/>
    <property type="match status" value="1"/>
</dbReference>
<name>A0A127VB55_9SPHI</name>
<dbReference type="PANTHER" id="PTHR43320">
    <property type="entry name" value="SUGAR KINASE"/>
    <property type="match status" value="1"/>
</dbReference>
<dbReference type="Gene3D" id="3.40.1190.20">
    <property type="match status" value="1"/>
</dbReference>
<protein>
    <submittedName>
        <fullName evidence="5">Carbohydrate kinase</fullName>
    </submittedName>
</protein>
<feature type="domain" description="Carbohydrate kinase PfkB" evidence="4">
    <location>
        <begin position="29"/>
        <end position="323"/>
    </location>
</feature>
<dbReference type="InterPro" id="IPR029056">
    <property type="entry name" value="Ribokinase-like"/>
</dbReference>
<dbReference type="PATRIC" id="fig|188932.3.peg.1725"/>
<evidence type="ECO:0000313" key="6">
    <source>
        <dbReference type="Proteomes" id="UP000071561"/>
    </source>
</evidence>
<dbReference type="RefSeq" id="WP_068399036.1">
    <property type="nucleotide sequence ID" value="NZ_CP014504.1"/>
</dbReference>
<gene>
    <name evidence="5" type="ORF">AY601_1658</name>
</gene>
<reference evidence="5 6" key="1">
    <citation type="submission" date="2016-03" db="EMBL/GenBank/DDBJ databases">
        <title>Complete genome sequence of Pedobacter cryoconitis PAMC 27485.</title>
        <authorList>
            <person name="Lee J."/>
            <person name="Kim O.-S."/>
        </authorList>
    </citation>
    <scope>NUCLEOTIDE SEQUENCE [LARGE SCALE GENOMIC DNA]</scope>
    <source>
        <strain evidence="5 6">PAMC 27485</strain>
    </source>
</reference>
<dbReference type="Proteomes" id="UP000071561">
    <property type="component" value="Chromosome"/>
</dbReference>
<comment type="similarity">
    <text evidence="1">Belongs to the carbohydrate kinase PfkB family.</text>
</comment>
<evidence type="ECO:0000259" key="4">
    <source>
        <dbReference type="Pfam" id="PF00294"/>
    </source>
</evidence>
<dbReference type="AlphaFoldDB" id="A0A127VB55"/>
<dbReference type="InterPro" id="IPR011611">
    <property type="entry name" value="PfkB_dom"/>
</dbReference>
<dbReference type="GO" id="GO:0016301">
    <property type="term" value="F:kinase activity"/>
    <property type="evidence" value="ECO:0007669"/>
    <property type="project" value="UniProtKB-KW"/>
</dbReference>
<dbReference type="OrthoDB" id="9813569at2"/>
<keyword evidence="6" id="KW-1185">Reference proteome</keyword>